<gene>
    <name evidence="1" type="ORF">CDEST_00022</name>
</gene>
<dbReference type="Proteomes" id="UP001322277">
    <property type="component" value="Chromosome 1"/>
</dbReference>
<dbReference type="AlphaFoldDB" id="A0AAX4HW71"/>
<sequence length="84" mass="9583">MTTSGPDRSRHLCSVQQHRVRISRREGTFARRGQSICPMTNGLIWKDVPYDCIGDMTAFSLSSHPLSILPRRPNLTQLPNFRDT</sequence>
<dbReference type="RefSeq" id="XP_062772232.1">
    <property type="nucleotide sequence ID" value="XM_062916181.1"/>
</dbReference>
<dbReference type="EMBL" id="CP137305">
    <property type="protein sequence ID" value="WQF75008.1"/>
    <property type="molecule type" value="Genomic_DNA"/>
</dbReference>
<proteinExistence type="predicted"/>
<reference evidence="2" key="1">
    <citation type="journal article" date="2023" name="bioRxiv">
        <title>Complete genome of the Medicago anthracnose fungus, Colletotrichum destructivum, reveals a mini-chromosome-like region within a core chromosome.</title>
        <authorList>
            <person name="Lapalu N."/>
            <person name="Simon A."/>
            <person name="Lu A."/>
            <person name="Plaumann P.-L."/>
            <person name="Amselem J."/>
            <person name="Pigne S."/>
            <person name="Auger A."/>
            <person name="Koch C."/>
            <person name="Dallery J.-F."/>
            <person name="O'Connell R.J."/>
        </authorList>
    </citation>
    <scope>NUCLEOTIDE SEQUENCE [LARGE SCALE GENOMIC DNA]</scope>
    <source>
        <strain evidence="2">CBS 520.97</strain>
    </source>
</reference>
<dbReference type="KEGG" id="cdet:87936525"/>
<evidence type="ECO:0000313" key="1">
    <source>
        <dbReference type="EMBL" id="WQF75008.1"/>
    </source>
</evidence>
<evidence type="ECO:0000313" key="2">
    <source>
        <dbReference type="Proteomes" id="UP001322277"/>
    </source>
</evidence>
<accession>A0AAX4HW71</accession>
<dbReference type="GeneID" id="87936525"/>
<organism evidence="1 2">
    <name type="scientific">Colletotrichum destructivum</name>
    <dbReference type="NCBI Taxonomy" id="34406"/>
    <lineage>
        <taxon>Eukaryota</taxon>
        <taxon>Fungi</taxon>
        <taxon>Dikarya</taxon>
        <taxon>Ascomycota</taxon>
        <taxon>Pezizomycotina</taxon>
        <taxon>Sordariomycetes</taxon>
        <taxon>Hypocreomycetidae</taxon>
        <taxon>Glomerellales</taxon>
        <taxon>Glomerellaceae</taxon>
        <taxon>Colletotrichum</taxon>
        <taxon>Colletotrichum destructivum species complex</taxon>
    </lineage>
</organism>
<name>A0AAX4HW71_9PEZI</name>
<protein>
    <submittedName>
        <fullName evidence="1">Uncharacterized protein</fullName>
    </submittedName>
</protein>
<keyword evidence="2" id="KW-1185">Reference proteome</keyword>